<evidence type="ECO:0000313" key="3">
    <source>
        <dbReference type="Proteomes" id="UP000221165"/>
    </source>
</evidence>
<keyword evidence="3" id="KW-1185">Reference proteome</keyword>
<evidence type="ECO:0000313" key="2">
    <source>
        <dbReference type="EMBL" id="PHJ17512.1"/>
    </source>
</evidence>
<dbReference type="GeneID" id="94431998"/>
<proteinExistence type="predicted"/>
<dbReference type="Proteomes" id="UP000221165">
    <property type="component" value="Unassembled WGS sequence"/>
</dbReference>
<accession>A0A2C6KLZ8</accession>
<gene>
    <name evidence="2" type="ORF">CSUI_008660</name>
</gene>
<name>A0A2C6KLZ8_9APIC</name>
<evidence type="ECO:0000256" key="1">
    <source>
        <dbReference type="SAM" id="MobiDB-lite"/>
    </source>
</evidence>
<reference evidence="2 3" key="1">
    <citation type="journal article" date="2017" name="Int. J. Parasitol.">
        <title>The genome of the protozoan parasite Cystoisospora suis and a reverse vaccinology approach to identify vaccine candidates.</title>
        <authorList>
            <person name="Palmieri N."/>
            <person name="Shrestha A."/>
            <person name="Ruttkowski B."/>
            <person name="Beck T."/>
            <person name="Vogl C."/>
            <person name="Tomley F."/>
            <person name="Blake D.P."/>
            <person name="Joachim A."/>
        </authorList>
    </citation>
    <scope>NUCLEOTIDE SEQUENCE [LARGE SCALE GENOMIC DNA]</scope>
    <source>
        <strain evidence="2 3">Wien I</strain>
    </source>
</reference>
<dbReference type="OrthoDB" id="330827at2759"/>
<sequence>MAPPQQSPAGQVGADSDDDTPGGPDEVASGADVKGQREWKEEKKQLAALAERDGDDGGKGDMKMNEQQREALMSSLAQKDGKERPVHVDPAAVKKIQELFLIPASAAEQVLRKEGGDVDKAAKRLLLCEDEATH</sequence>
<dbReference type="EMBL" id="MIGC01004909">
    <property type="protein sequence ID" value="PHJ17512.1"/>
    <property type="molecule type" value="Genomic_DNA"/>
</dbReference>
<organism evidence="2 3">
    <name type="scientific">Cystoisospora suis</name>
    <dbReference type="NCBI Taxonomy" id="483139"/>
    <lineage>
        <taxon>Eukaryota</taxon>
        <taxon>Sar</taxon>
        <taxon>Alveolata</taxon>
        <taxon>Apicomplexa</taxon>
        <taxon>Conoidasida</taxon>
        <taxon>Coccidia</taxon>
        <taxon>Eucoccidiorida</taxon>
        <taxon>Eimeriorina</taxon>
        <taxon>Sarcocystidae</taxon>
        <taxon>Cystoisospora</taxon>
    </lineage>
</organism>
<feature type="region of interest" description="Disordered" evidence="1">
    <location>
        <begin position="1"/>
        <end position="85"/>
    </location>
</feature>
<comment type="caution">
    <text evidence="2">The sequence shown here is derived from an EMBL/GenBank/DDBJ whole genome shotgun (WGS) entry which is preliminary data.</text>
</comment>
<feature type="compositionally biased region" description="Basic and acidic residues" evidence="1">
    <location>
        <begin position="34"/>
        <end position="69"/>
    </location>
</feature>
<dbReference type="RefSeq" id="XP_067919231.1">
    <property type="nucleotide sequence ID" value="XM_068068787.1"/>
</dbReference>
<dbReference type="AlphaFoldDB" id="A0A2C6KLZ8"/>
<dbReference type="VEuPathDB" id="ToxoDB:CSUI_008660"/>
<protein>
    <submittedName>
        <fullName evidence="2">Uncharacterized protein</fullName>
    </submittedName>
</protein>